<proteinExistence type="predicted"/>
<reference evidence="2 3" key="1">
    <citation type="journal article" date="2025" name="Microbiol. Resour. Announc.">
        <title>Draft genome sequences for Neonectria magnoliae and Neonectria punicea, canker pathogens of Liriodendron tulipifera and Acer saccharum in West Virginia.</title>
        <authorList>
            <person name="Petronek H.M."/>
            <person name="Kasson M.T."/>
            <person name="Metheny A.M."/>
            <person name="Stauder C.M."/>
            <person name="Lovett B."/>
            <person name="Lynch S.C."/>
            <person name="Garnas J.R."/>
            <person name="Kasson L.R."/>
            <person name="Stajich J.E."/>
        </authorList>
    </citation>
    <scope>NUCLEOTIDE SEQUENCE [LARGE SCALE GENOMIC DNA]</scope>
    <source>
        <strain evidence="2 3">NRRL 64653</strain>
    </source>
</reference>
<evidence type="ECO:0000313" key="3">
    <source>
        <dbReference type="Proteomes" id="UP001498476"/>
    </source>
</evidence>
<dbReference type="InterPro" id="IPR051678">
    <property type="entry name" value="AGP_Transferase"/>
</dbReference>
<feature type="compositionally biased region" description="Basic and acidic residues" evidence="1">
    <location>
        <begin position="285"/>
        <end position="299"/>
    </location>
</feature>
<dbReference type="PANTHER" id="PTHR21310:SF13">
    <property type="entry name" value="AMINOGLYCOSIDE PHOSPHOTRANSFERASE DOMAIN-CONTAINING PROTEIN"/>
    <property type="match status" value="1"/>
</dbReference>
<comment type="caution">
    <text evidence="2">The sequence shown here is derived from an EMBL/GenBank/DDBJ whole genome shotgun (WGS) entry which is preliminary data.</text>
</comment>
<feature type="region of interest" description="Disordered" evidence="1">
    <location>
        <begin position="285"/>
        <end position="350"/>
    </location>
</feature>
<dbReference type="SUPFAM" id="SSF56112">
    <property type="entry name" value="Protein kinase-like (PK-like)"/>
    <property type="match status" value="1"/>
</dbReference>
<keyword evidence="3" id="KW-1185">Reference proteome</keyword>
<protein>
    <recommendedName>
        <fullName evidence="4">Aminoglycoside phosphotransferase domain-containing protein</fullName>
    </recommendedName>
</protein>
<evidence type="ECO:0000256" key="1">
    <source>
        <dbReference type="SAM" id="MobiDB-lite"/>
    </source>
</evidence>
<organism evidence="2 3">
    <name type="scientific">Neonectria punicea</name>
    <dbReference type="NCBI Taxonomy" id="979145"/>
    <lineage>
        <taxon>Eukaryota</taxon>
        <taxon>Fungi</taxon>
        <taxon>Dikarya</taxon>
        <taxon>Ascomycota</taxon>
        <taxon>Pezizomycotina</taxon>
        <taxon>Sordariomycetes</taxon>
        <taxon>Hypocreomycetidae</taxon>
        <taxon>Hypocreales</taxon>
        <taxon>Nectriaceae</taxon>
        <taxon>Neonectria</taxon>
    </lineage>
</organism>
<dbReference type="PANTHER" id="PTHR21310">
    <property type="entry name" value="AMINOGLYCOSIDE PHOSPHOTRANSFERASE-RELATED-RELATED"/>
    <property type="match status" value="1"/>
</dbReference>
<evidence type="ECO:0008006" key="4">
    <source>
        <dbReference type="Google" id="ProtNLM"/>
    </source>
</evidence>
<gene>
    <name evidence="2" type="ORF">QQX98_003153</name>
</gene>
<evidence type="ECO:0000313" key="2">
    <source>
        <dbReference type="EMBL" id="KAK7419781.1"/>
    </source>
</evidence>
<dbReference type="InterPro" id="IPR011009">
    <property type="entry name" value="Kinase-like_dom_sf"/>
</dbReference>
<feature type="compositionally biased region" description="Polar residues" evidence="1">
    <location>
        <begin position="317"/>
        <end position="341"/>
    </location>
</feature>
<dbReference type="EMBL" id="JAZAVJ010000035">
    <property type="protein sequence ID" value="KAK7419781.1"/>
    <property type="molecule type" value="Genomic_DNA"/>
</dbReference>
<name>A0ABR1HF58_9HYPO</name>
<feature type="compositionally biased region" description="Acidic residues" evidence="1">
    <location>
        <begin position="300"/>
        <end position="312"/>
    </location>
</feature>
<accession>A0ABR1HF58</accession>
<sequence>MPPVAASKMMASLENTASAKFHGLKWVSNLWGSEPRWTVQPDEATIKRTIQSTLQLSDSCEISFLGQGTFNKTYVIKASEKEIVARVTLPVRRNTSLPVPEIPAYDATRSKLIEFEWIAMTRIPGNPLADVWRDIDFAHKEQLVRQLARFSSDTFCNQLHGIGSIFLVHEAVVGISSSPDSESAKTILQPQQSIGSLLTTNEKVRDSSEPGRITSADFIWDDRIQKDIPRGPFESSRDWLAARLTIAKMICQERLTKARPSITDQGIKIYIASETESTTEGHIELAKDTTNEHNEKEQSDEQEEEEEDEEEMMTTSMTLRSSSPPWTSFPGSETVSTNSSLRLALDLNRQ</sequence>
<dbReference type="Proteomes" id="UP001498476">
    <property type="component" value="Unassembled WGS sequence"/>
</dbReference>